<proteinExistence type="predicted"/>
<evidence type="ECO:0000313" key="3">
    <source>
        <dbReference type="Proteomes" id="UP000499080"/>
    </source>
</evidence>
<organism evidence="2 3">
    <name type="scientific">Araneus ventricosus</name>
    <name type="common">Orbweaver spider</name>
    <name type="synonym">Epeira ventricosa</name>
    <dbReference type="NCBI Taxonomy" id="182803"/>
    <lineage>
        <taxon>Eukaryota</taxon>
        <taxon>Metazoa</taxon>
        <taxon>Ecdysozoa</taxon>
        <taxon>Arthropoda</taxon>
        <taxon>Chelicerata</taxon>
        <taxon>Arachnida</taxon>
        <taxon>Araneae</taxon>
        <taxon>Araneomorphae</taxon>
        <taxon>Entelegynae</taxon>
        <taxon>Araneoidea</taxon>
        <taxon>Araneidae</taxon>
        <taxon>Araneus</taxon>
    </lineage>
</organism>
<keyword evidence="1" id="KW-0472">Membrane</keyword>
<dbReference type="AlphaFoldDB" id="A0A4Y2ULL2"/>
<feature type="transmembrane region" description="Helical" evidence="1">
    <location>
        <begin position="198"/>
        <end position="220"/>
    </location>
</feature>
<evidence type="ECO:0000256" key="1">
    <source>
        <dbReference type="SAM" id="Phobius"/>
    </source>
</evidence>
<sequence length="223" mass="25496">MNDGCIFGGKADTCKEFSYRRSSHGDLLNPAKQSAVDASEVQPIRKVDKNGMSMDKEMAAIQTSSSVVSPDTYKTLLENLYIARLSFLRARNITMNQLDVYNKEAIEHMQEIKRIIREELENPEASAESLAQDLVQVSTEVIRKQQALNRIEMEELEKNLDSLLNTLRSDVKEVESLAEPEYEEETNQRSYIELIFDYGHWCLFVLYVSIVLSVGLSRYLPAF</sequence>
<keyword evidence="3" id="KW-1185">Reference proteome</keyword>
<evidence type="ECO:0000313" key="2">
    <source>
        <dbReference type="EMBL" id="GBO13533.1"/>
    </source>
</evidence>
<dbReference type="EMBL" id="BGPR01037819">
    <property type="protein sequence ID" value="GBO13533.1"/>
    <property type="molecule type" value="Genomic_DNA"/>
</dbReference>
<dbReference type="OrthoDB" id="6442378at2759"/>
<keyword evidence="1" id="KW-1133">Transmembrane helix</keyword>
<dbReference type="Proteomes" id="UP000499080">
    <property type="component" value="Unassembled WGS sequence"/>
</dbReference>
<protein>
    <submittedName>
        <fullName evidence="2">Uncharacterized protein</fullName>
    </submittedName>
</protein>
<name>A0A4Y2ULL2_ARAVE</name>
<comment type="caution">
    <text evidence="2">The sequence shown here is derived from an EMBL/GenBank/DDBJ whole genome shotgun (WGS) entry which is preliminary data.</text>
</comment>
<reference evidence="2 3" key="1">
    <citation type="journal article" date="2019" name="Sci. Rep.">
        <title>Orb-weaving spider Araneus ventricosus genome elucidates the spidroin gene catalogue.</title>
        <authorList>
            <person name="Kono N."/>
            <person name="Nakamura H."/>
            <person name="Ohtoshi R."/>
            <person name="Moran D.A.P."/>
            <person name="Shinohara A."/>
            <person name="Yoshida Y."/>
            <person name="Fujiwara M."/>
            <person name="Mori M."/>
            <person name="Tomita M."/>
            <person name="Arakawa K."/>
        </authorList>
    </citation>
    <scope>NUCLEOTIDE SEQUENCE [LARGE SCALE GENOMIC DNA]</scope>
</reference>
<gene>
    <name evidence="2" type="ORF">AVEN_154487_1</name>
</gene>
<accession>A0A4Y2ULL2</accession>
<keyword evidence="1" id="KW-0812">Transmembrane</keyword>